<reference evidence="1 2" key="2">
    <citation type="submission" date="2019-02" db="EMBL/GenBank/DDBJ databases">
        <title>'Lichenibacterium ramalinii' gen. nov. sp. nov., 'Lichenibacterium minor' gen. nov. sp. nov.</title>
        <authorList>
            <person name="Pankratov T."/>
        </authorList>
    </citation>
    <scope>NUCLEOTIDE SEQUENCE [LARGE SCALE GENOMIC DNA]</scope>
    <source>
        <strain evidence="1 2">RmlP026</strain>
    </source>
</reference>
<comment type="caution">
    <text evidence="1">The sequence shown here is derived from an EMBL/GenBank/DDBJ whole genome shotgun (WGS) entry which is preliminary data.</text>
</comment>
<gene>
    <name evidence="1" type="ORF">D3273_19735</name>
</gene>
<dbReference type="EMBL" id="QYBB01000029">
    <property type="protein sequence ID" value="RYC30207.1"/>
    <property type="molecule type" value="Genomic_DNA"/>
</dbReference>
<protein>
    <submittedName>
        <fullName evidence="1">Uncharacterized protein</fullName>
    </submittedName>
</protein>
<sequence length="73" mass="8848">MDWHAEWTKTQQELSAASRNEHWWKSLPEERRSILGRTEYRKQCRLARQRLKQADERCRTLIRAKRETGATAH</sequence>
<dbReference type="OrthoDB" id="9856308at2"/>
<organism evidence="1 2">
    <name type="scientific">Lichenibacterium minor</name>
    <dbReference type="NCBI Taxonomy" id="2316528"/>
    <lineage>
        <taxon>Bacteria</taxon>
        <taxon>Pseudomonadati</taxon>
        <taxon>Pseudomonadota</taxon>
        <taxon>Alphaproteobacteria</taxon>
        <taxon>Hyphomicrobiales</taxon>
        <taxon>Lichenihabitantaceae</taxon>
        <taxon>Lichenibacterium</taxon>
    </lineage>
</organism>
<evidence type="ECO:0000313" key="2">
    <source>
        <dbReference type="Proteomes" id="UP000290759"/>
    </source>
</evidence>
<proteinExistence type="predicted"/>
<name>A0A4Q2U5H9_9HYPH</name>
<keyword evidence="2" id="KW-1185">Reference proteome</keyword>
<reference evidence="1 2" key="1">
    <citation type="submission" date="2018-12" db="EMBL/GenBank/DDBJ databases">
        <authorList>
            <person name="Grouzdev D.S."/>
            <person name="Krutkina M.S."/>
        </authorList>
    </citation>
    <scope>NUCLEOTIDE SEQUENCE [LARGE SCALE GENOMIC DNA]</scope>
    <source>
        <strain evidence="1 2">RmlP026</strain>
    </source>
</reference>
<dbReference type="AlphaFoldDB" id="A0A4Q2U5H9"/>
<dbReference type="RefSeq" id="WP_129228610.1">
    <property type="nucleotide sequence ID" value="NZ_QYBB01000029.1"/>
</dbReference>
<dbReference type="Proteomes" id="UP000290759">
    <property type="component" value="Unassembled WGS sequence"/>
</dbReference>
<accession>A0A4Q2U5H9</accession>
<evidence type="ECO:0000313" key="1">
    <source>
        <dbReference type="EMBL" id="RYC30207.1"/>
    </source>
</evidence>